<keyword evidence="1" id="KW-0812">Transmembrane</keyword>
<organism evidence="2 3">
    <name type="scientific">Olivibacter ginsenosidimutans</name>
    <dbReference type="NCBI Taxonomy" id="1176537"/>
    <lineage>
        <taxon>Bacteria</taxon>
        <taxon>Pseudomonadati</taxon>
        <taxon>Bacteroidota</taxon>
        <taxon>Sphingobacteriia</taxon>
        <taxon>Sphingobacteriales</taxon>
        <taxon>Sphingobacteriaceae</taxon>
        <taxon>Olivibacter</taxon>
    </lineage>
</organism>
<keyword evidence="1" id="KW-0472">Membrane</keyword>
<gene>
    <name evidence="2" type="ORF">GCM10023231_01190</name>
</gene>
<evidence type="ECO:0000256" key="1">
    <source>
        <dbReference type="SAM" id="Phobius"/>
    </source>
</evidence>
<feature type="transmembrane region" description="Helical" evidence="1">
    <location>
        <begin position="22"/>
        <end position="41"/>
    </location>
</feature>
<sequence>MSVEYLKSNSKEKMNLSHNTELMMLLGTIISILLSIIAYFLKQLHSNFRKMEQDMGFMKASIQLMKAELKSNYNLLRQRMEFLEDRNR</sequence>
<name>A0ABP9ACE4_9SPHI</name>
<evidence type="ECO:0000313" key="3">
    <source>
        <dbReference type="Proteomes" id="UP001501411"/>
    </source>
</evidence>
<keyword evidence="1" id="KW-1133">Transmembrane helix</keyword>
<dbReference type="EMBL" id="BAABIQ010000001">
    <property type="protein sequence ID" value="GAA4778396.1"/>
    <property type="molecule type" value="Genomic_DNA"/>
</dbReference>
<accession>A0ABP9ACE4</accession>
<reference evidence="3" key="1">
    <citation type="journal article" date="2019" name="Int. J. Syst. Evol. Microbiol.">
        <title>The Global Catalogue of Microorganisms (GCM) 10K type strain sequencing project: providing services to taxonomists for standard genome sequencing and annotation.</title>
        <authorList>
            <consortium name="The Broad Institute Genomics Platform"/>
            <consortium name="The Broad Institute Genome Sequencing Center for Infectious Disease"/>
            <person name="Wu L."/>
            <person name="Ma J."/>
        </authorList>
    </citation>
    <scope>NUCLEOTIDE SEQUENCE [LARGE SCALE GENOMIC DNA]</scope>
    <source>
        <strain evidence="3">JCM 18200</strain>
    </source>
</reference>
<keyword evidence="3" id="KW-1185">Reference proteome</keyword>
<proteinExistence type="predicted"/>
<comment type="caution">
    <text evidence="2">The sequence shown here is derived from an EMBL/GenBank/DDBJ whole genome shotgun (WGS) entry which is preliminary data.</text>
</comment>
<protein>
    <submittedName>
        <fullName evidence="2">Uncharacterized protein</fullName>
    </submittedName>
</protein>
<dbReference type="Proteomes" id="UP001501411">
    <property type="component" value="Unassembled WGS sequence"/>
</dbReference>
<evidence type="ECO:0000313" key="2">
    <source>
        <dbReference type="EMBL" id="GAA4778396.1"/>
    </source>
</evidence>